<feature type="domain" description="SsuA/THI5-like" evidence="2">
    <location>
        <begin position="80"/>
        <end position="266"/>
    </location>
</feature>
<evidence type="ECO:0000313" key="4">
    <source>
        <dbReference type="Proteomes" id="UP001138793"/>
    </source>
</evidence>
<feature type="chain" id="PRO_5040944160" evidence="1">
    <location>
        <begin position="24"/>
        <end position="345"/>
    </location>
</feature>
<evidence type="ECO:0000259" key="2">
    <source>
        <dbReference type="Pfam" id="PF09084"/>
    </source>
</evidence>
<reference evidence="3" key="1">
    <citation type="submission" date="2021-03" db="EMBL/GenBank/DDBJ databases">
        <title>Genomic Encyclopedia of Type Strains, Phase IV (KMG-IV): sequencing the most valuable type-strain genomes for metagenomic binning, comparative biology and taxonomic classification.</title>
        <authorList>
            <person name="Goeker M."/>
        </authorList>
    </citation>
    <scope>NUCLEOTIDE SEQUENCE</scope>
    <source>
        <strain evidence="3">DSM 107338</strain>
    </source>
</reference>
<proteinExistence type="predicted"/>
<feature type="signal peptide" evidence="1">
    <location>
        <begin position="1"/>
        <end position="23"/>
    </location>
</feature>
<sequence>MVNIAKCRSIYIVGLLVSIFTLAGCQQDASTTQANGEYETLTIRYQGNAGRVLFPELAEDLGYLDPIKLEWVNNTISGPQSIQTAATGDTDFGWAFNGAIVQLKANGAPITSVIGYYGSDEEEFYGYYVLEDSPIKEAKDFIGKTVGMNTLGGHAEFILKEYLKQNGLTDEEIEQVTMVVVPPVNTEQSLREKQIDVATLNGMSRDLAVENGGIRPIFQDYELFGSFTAGSLMMTERFIQENPNTVRKFVEGTAKAIEWARDTPREEVIARFEKIIEERDRQEDTEAIQYWKSAGVSEIGGHMKPDNFQLWIDWLVKNGELEEGEVKGEDLFNNEFNPYKDEVED</sequence>
<dbReference type="SUPFAM" id="SSF53850">
    <property type="entry name" value="Periplasmic binding protein-like II"/>
    <property type="match status" value="1"/>
</dbReference>
<dbReference type="PANTHER" id="PTHR30024">
    <property type="entry name" value="ALIPHATIC SULFONATES-BINDING PROTEIN-RELATED"/>
    <property type="match status" value="1"/>
</dbReference>
<dbReference type="RefSeq" id="WP_149474256.1">
    <property type="nucleotide sequence ID" value="NZ_JAGGMB010000012.1"/>
</dbReference>
<gene>
    <name evidence="3" type="ORF">J2Z64_003289</name>
</gene>
<keyword evidence="1" id="KW-0732">Signal</keyword>
<dbReference type="AlphaFoldDB" id="A0A9X0YUD6"/>
<evidence type="ECO:0000313" key="3">
    <source>
        <dbReference type="EMBL" id="MBP2079020.1"/>
    </source>
</evidence>
<protein>
    <submittedName>
        <fullName evidence="3">ABC-type nitrate/sulfonate/bicarbonate transport system substrate-binding protein</fullName>
    </submittedName>
</protein>
<dbReference type="InterPro" id="IPR015168">
    <property type="entry name" value="SsuA/THI5"/>
</dbReference>
<dbReference type="Pfam" id="PF09084">
    <property type="entry name" value="NMT1"/>
    <property type="match status" value="1"/>
</dbReference>
<accession>A0A9X0YUD6</accession>
<dbReference type="Proteomes" id="UP001138793">
    <property type="component" value="Unassembled WGS sequence"/>
</dbReference>
<evidence type="ECO:0000256" key="1">
    <source>
        <dbReference type="SAM" id="SignalP"/>
    </source>
</evidence>
<comment type="caution">
    <text evidence="3">The sequence shown here is derived from an EMBL/GenBank/DDBJ whole genome shotgun (WGS) entry which is preliminary data.</text>
</comment>
<dbReference type="EMBL" id="JAGGMB010000012">
    <property type="protein sequence ID" value="MBP2079020.1"/>
    <property type="molecule type" value="Genomic_DNA"/>
</dbReference>
<organism evidence="3 4">
    <name type="scientific">Oceanobacillus polygoni</name>
    <dbReference type="NCBI Taxonomy" id="1235259"/>
    <lineage>
        <taxon>Bacteria</taxon>
        <taxon>Bacillati</taxon>
        <taxon>Bacillota</taxon>
        <taxon>Bacilli</taxon>
        <taxon>Bacillales</taxon>
        <taxon>Bacillaceae</taxon>
        <taxon>Oceanobacillus</taxon>
    </lineage>
</organism>
<dbReference type="Gene3D" id="3.40.190.10">
    <property type="entry name" value="Periplasmic binding protein-like II"/>
    <property type="match status" value="2"/>
</dbReference>
<dbReference type="PANTHER" id="PTHR30024:SF42">
    <property type="entry name" value="ALIPHATIC SULFONATES-BINDING PROTEIN-RELATED"/>
    <property type="match status" value="1"/>
</dbReference>
<name>A0A9X0YUD6_9BACI</name>
<dbReference type="OrthoDB" id="9815602at2"/>
<keyword evidence="4" id="KW-1185">Reference proteome</keyword>